<accession>A0AAD9ZI18</accession>
<protein>
    <recommendedName>
        <fullName evidence="3">SCP domain-containing protein</fullName>
    </recommendedName>
</protein>
<dbReference type="SUPFAM" id="SSF55797">
    <property type="entry name" value="PR-1-like"/>
    <property type="match status" value="1"/>
</dbReference>
<dbReference type="Pfam" id="PF00188">
    <property type="entry name" value="CAP"/>
    <property type="match status" value="1"/>
</dbReference>
<dbReference type="SUPFAM" id="SSF56112">
    <property type="entry name" value="Protein kinase-like (PK-like)"/>
    <property type="match status" value="1"/>
</dbReference>
<keyword evidence="5" id="KW-1185">Reference proteome</keyword>
<dbReference type="InterPro" id="IPR011009">
    <property type="entry name" value="Kinase-like_dom_sf"/>
</dbReference>
<evidence type="ECO:0000256" key="2">
    <source>
        <dbReference type="SAM" id="SignalP"/>
    </source>
</evidence>
<dbReference type="Proteomes" id="UP001281410">
    <property type="component" value="Unassembled WGS sequence"/>
</dbReference>
<dbReference type="InterPro" id="IPR018244">
    <property type="entry name" value="Allrgn_V5/Tpx1_CS"/>
</dbReference>
<dbReference type="PANTHER" id="PTHR10334">
    <property type="entry name" value="CYSTEINE-RICH SECRETORY PROTEIN-RELATED"/>
    <property type="match status" value="1"/>
</dbReference>
<dbReference type="PROSITE" id="PS01010">
    <property type="entry name" value="CRISP_2"/>
    <property type="match status" value="1"/>
</dbReference>
<dbReference type="InterPro" id="IPR035940">
    <property type="entry name" value="CAP_sf"/>
</dbReference>
<dbReference type="AlphaFoldDB" id="A0AAD9ZI18"/>
<dbReference type="EMBL" id="JANJYJ010000010">
    <property type="protein sequence ID" value="KAK3182682.1"/>
    <property type="molecule type" value="Genomic_DNA"/>
</dbReference>
<dbReference type="InterPro" id="IPR001283">
    <property type="entry name" value="CRISP-related"/>
</dbReference>
<feature type="signal peptide" evidence="2">
    <location>
        <begin position="1"/>
        <end position="27"/>
    </location>
</feature>
<dbReference type="PRINTS" id="PR00837">
    <property type="entry name" value="V5TPXLIKE"/>
</dbReference>
<evidence type="ECO:0000256" key="1">
    <source>
        <dbReference type="SAM" id="Phobius"/>
    </source>
</evidence>
<dbReference type="GO" id="GO:0005576">
    <property type="term" value="C:extracellular region"/>
    <property type="evidence" value="ECO:0007669"/>
    <property type="project" value="InterPro"/>
</dbReference>
<gene>
    <name evidence="4" type="ORF">Dsin_029968</name>
</gene>
<sequence>MPCKFASTFVYFIVSLLLALILPTIHTQDTPQYYLDAHNSARAKVDVGPMTWSETLATYAENYASTRKEKKKTEAVKFWINFGGPKPVPCLPSASAGTDGTRSSISGTDIINIWIAEKANYDSSSNVFVAHRSYKNFTQVVWQKPLSLGCAKVRCSDGGYFVSCNYNPRGNLNGQRPFEINESSTATPNPDYLQPFISLSPAVESPNFDFVPPSNYAEDRRKVIGLVAGLIAGASPLIILGLVFVWFFLRWKRKQKESYPVFDVSFGAEFENGTGPRKFSYRELANATNNFCVEAKLGEGGFGAVYKGFLPEYFCCGEEGFKAV</sequence>
<dbReference type="InterPro" id="IPR014044">
    <property type="entry name" value="CAP_dom"/>
</dbReference>
<feature type="transmembrane region" description="Helical" evidence="1">
    <location>
        <begin position="223"/>
        <end position="249"/>
    </location>
</feature>
<feature type="chain" id="PRO_5042003298" description="SCP domain-containing protein" evidence="2">
    <location>
        <begin position="28"/>
        <end position="324"/>
    </location>
</feature>
<evidence type="ECO:0000313" key="4">
    <source>
        <dbReference type="EMBL" id="KAK3182682.1"/>
    </source>
</evidence>
<evidence type="ECO:0000313" key="5">
    <source>
        <dbReference type="Proteomes" id="UP001281410"/>
    </source>
</evidence>
<dbReference type="SMART" id="SM00198">
    <property type="entry name" value="SCP"/>
    <property type="match status" value="1"/>
</dbReference>
<dbReference type="Gene3D" id="3.30.200.20">
    <property type="entry name" value="Phosphorylase Kinase, domain 1"/>
    <property type="match status" value="1"/>
</dbReference>
<proteinExistence type="predicted"/>
<name>A0AAD9ZI18_9ROSI</name>
<organism evidence="4 5">
    <name type="scientific">Dipteronia sinensis</name>
    <dbReference type="NCBI Taxonomy" id="43782"/>
    <lineage>
        <taxon>Eukaryota</taxon>
        <taxon>Viridiplantae</taxon>
        <taxon>Streptophyta</taxon>
        <taxon>Embryophyta</taxon>
        <taxon>Tracheophyta</taxon>
        <taxon>Spermatophyta</taxon>
        <taxon>Magnoliopsida</taxon>
        <taxon>eudicotyledons</taxon>
        <taxon>Gunneridae</taxon>
        <taxon>Pentapetalae</taxon>
        <taxon>rosids</taxon>
        <taxon>malvids</taxon>
        <taxon>Sapindales</taxon>
        <taxon>Sapindaceae</taxon>
        <taxon>Hippocastanoideae</taxon>
        <taxon>Acereae</taxon>
        <taxon>Dipteronia</taxon>
    </lineage>
</organism>
<keyword evidence="1" id="KW-1133">Transmembrane helix</keyword>
<keyword evidence="2" id="KW-0732">Signal</keyword>
<feature type="domain" description="SCP" evidence="3">
    <location>
        <begin position="29"/>
        <end position="174"/>
    </location>
</feature>
<keyword evidence="1" id="KW-0472">Membrane</keyword>
<evidence type="ECO:0000259" key="3">
    <source>
        <dbReference type="SMART" id="SM00198"/>
    </source>
</evidence>
<keyword evidence="1" id="KW-0812">Transmembrane</keyword>
<dbReference type="Gene3D" id="3.40.33.10">
    <property type="entry name" value="CAP"/>
    <property type="match status" value="1"/>
</dbReference>
<comment type="caution">
    <text evidence="4">The sequence shown here is derived from an EMBL/GenBank/DDBJ whole genome shotgun (WGS) entry which is preliminary data.</text>
</comment>
<reference evidence="4" key="1">
    <citation type="journal article" date="2023" name="Plant J.">
        <title>Genome sequences and population genomics provide insights into the demographic history, inbreeding, and mutation load of two 'living fossil' tree species of Dipteronia.</title>
        <authorList>
            <person name="Feng Y."/>
            <person name="Comes H.P."/>
            <person name="Chen J."/>
            <person name="Zhu S."/>
            <person name="Lu R."/>
            <person name="Zhang X."/>
            <person name="Li P."/>
            <person name="Qiu J."/>
            <person name="Olsen K.M."/>
            <person name="Qiu Y."/>
        </authorList>
    </citation>
    <scope>NUCLEOTIDE SEQUENCE</scope>
    <source>
        <strain evidence="4">NBL</strain>
    </source>
</reference>